<proteinExistence type="predicted"/>
<dbReference type="SUPFAM" id="SSF81383">
    <property type="entry name" value="F-box domain"/>
    <property type="match status" value="1"/>
</dbReference>
<dbReference type="InterPro" id="IPR014001">
    <property type="entry name" value="Helicase_ATP-bd"/>
</dbReference>
<keyword evidence="2" id="KW-0378">Hydrolase</keyword>
<dbReference type="GO" id="GO:0016787">
    <property type="term" value="F:hydrolase activity"/>
    <property type="evidence" value="ECO:0007669"/>
    <property type="project" value="UniProtKB-KW"/>
</dbReference>
<dbReference type="InterPro" id="IPR036047">
    <property type="entry name" value="F-box-like_dom_sf"/>
</dbReference>
<dbReference type="PANTHER" id="PTHR45626">
    <property type="entry name" value="TRANSCRIPTION TERMINATION FACTOR 2-RELATED"/>
    <property type="match status" value="1"/>
</dbReference>
<evidence type="ECO:0000256" key="1">
    <source>
        <dbReference type="ARBA" id="ARBA00022741"/>
    </source>
</evidence>
<sequence>MVVDWPQDALSISDVHADVRRSTAVELRRTSDDWLKLVFSTRNGPVEKEAACVNSREGCRCDSVRLLRALVVLTERQIVSVRGVYAITTIDNTPVATLEFKVKVCNNARNYVGESLKTFELVLCHLQSDALAIARRSEKSRNEAKNSELLDATCSSCHVVGCRLHQWQVHETLGPKAKLHLPDVFQSLMAHMEAEQSEIRDDVVYRPKSNGSNVKITDLPKNALHLVVYFMDATELGAVSGVCSLFRHLAYAVVPGLNLVLYEHQRKGLKWMLYRETPSLIRSSTSHPFLFPRRPGRSSNVAIDMKVVKDVDTTTRDLCGGMFCDEPGLGKTITMLAYSLRPRDRSVAAEDLVSSGASLIVVPDPLVEHWKYQIEAHVESGALRTFIDETGEELPSNLELAACDVVVTSFSRLAREWRRHRPASALEKRMPERYGFEGIQRYSDGTIRGEVSSLLTVRWVRVIVDEGHELGGQTPTNLMLMARTVSAERRWVMTGTPTPNTLQSADLNYVHGLLLFLRNKPYGQPDARTWTKAIAKPFEHNKPIGFYRLQSLLSRILMRHTKESIREILPEPVWHTVYIDPTPSEYAQYNVVAAAVRANLVITSVDPEKPGKQHLDSH</sequence>
<dbReference type="CDD" id="cd18008">
    <property type="entry name" value="DEXDc_SHPRH-like"/>
    <property type="match status" value="1"/>
</dbReference>
<dbReference type="AlphaFoldDB" id="G4YIG1"/>
<dbReference type="InterPro" id="IPR050628">
    <property type="entry name" value="SNF2_RAD54_helicase_TF"/>
</dbReference>
<dbReference type="InterPro" id="IPR038718">
    <property type="entry name" value="SNF2-like_sf"/>
</dbReference>
<evidence type="ECO:0000313" key="5">
    <source>
        <dbReference type="EMBL" id="EGZ27764.1"/>
    </source>
</evidence>
<evidence type="ECO:0000313" key="6">
    <source>
        <dbReference type="Proteomes" id="UP000002640"/>
    </source>
</evidence>
<dbReference type="GO" id="GO:0008094">
    <property type="term" value="F:ATP-dependent activity, acting on DNA"/>
    <property type="evidence" value="ECO:0007669"/>
    <property type="project" value="TreeGrafter"/>
</dbReference>
<dbReference type="InParanoid" id="G4YIG1"/>
<reference evidence="5 6" key="1">
    <citation type="journal article" date="2006" name="Science">
        <title>Phytophthora genome sequences uncover evolutionary origins and mechanisms of pathogenesis.</title>
        <authorList>
            <person name="Tyler B.M."/>
            <person name="Tripathy S."/>
            <person name="Zhang X."/>
            <person name="Dehal P."/>
            <person name="Jiang R.H."/>
            <person name="Aerts A."/>
            <person name="Arredondo F.D."/>
            <person name="Baxter L."/>
            <person name="Bensasson D."/>
            <person name="Beynon J.L."/>
            <person name="Chapman J."/>
            <person name="Damasceno C.M."/>
            <person name="Dorrance A.E."/>
            <person name="Dou D."/>
            <person name="Dickerman A.W."/>
            <person name="Dubchak I.L."/>
            <person name="Garbelotto M."/>
            <person name="Gijzen M."/>
            <person name="Gordon S.G."/>
            <person name="Govers F."/>
            <person name="Grunwald N.J."/>
            <person name="Huang W."/>
            <person name="Ivors K.L."/>
            <person name="Jones R.W."/>
            <person name="Kamoun S."/>
            <person name="Krampis K."/>
            <person name="Lamour K.H."/>
            <person name="Lee M.K."/>
            <person name="McDonald W.H."/>
            <person name="Medina M."/>
            <person name="Meijer H.J."/>
            <person name="Nordberg E.K."/>
            <person name="Maclean D.J."/>
            <person name="Ospina-Giraldo M.D."/>
            <person name="Morris P.F."/>
            <person name="Phuntumart V."/>
            <person name="Putnam N.H."/>
            <person name="Rash S."/>
            <person name="Rose J.K."/>
            <person name="Sakihama Y."/>
            <person name="Salamov A.A."/>
            <person name="Savidor A."/>
            <person name="Scheuring C.F."/>
            <person name="Smith B.M."/>
            <person name="Sobral B.W."/>
            <person name="Terry A."/>
            <person name="Torto-Alalibo T.A."/>
            <person name="Win J."/>
            <person name="Xu Z."/>
            <person name="Zhang H."/>
            <person name="Grigoriev I.V."/>
            <person name="Rokhsar D.S."/>
            <person name="Boore J.L."/>
        </authorList>
    </citation>
    <scope>NUCLEOTIDE SEQUENCE [LARGE SCALE GENOMIC DNA]</scope>
    <source>
        <strain evidence="5 6">P6497</strain>
    </source>
</reference>
<evidence type="ECO:0000256" key="3">
    <source>
        <dbReference type="ARBA" id="ARBA00022840"/>
    </source>
</evidence>
<dbReference type="GO" id="GO:0005524">
    <property type="term" value="F:ATP binding"/>
    <property type="evidence" value="ECO:0007669"/>
    <property type="project" value="UniProtKB-KW"/>
</dbReference>
<dbReference type="EMBL" id="JH159151">
    <property type="protein sequence ID" value="EGZ27764.1"/>
    <property type="molecule type" value="Genomic_DNA"/>
</dbReference>
<dbReference type="Pfam" id="PF00176">
    <property type="entry name" value="SNF2-rel_dom"/>
    <property type="match status" value="1"/>
</dbReference>
<gene>
    <name evidence="5" type="ORF">PHYSODRAFT_321501</name>
</gene>
<feature type="domain" description="Helicase ATP-binding" evidence="4">
    <location>
        <begin position="312"/>
        <end position="515"/>
    </location>
</feature>
<dbReference type="PANTHER" id="PTHR45626:SF14">
    <property type="entry name" value="ATP-DEPENDENT DNA HELICASE (EUROFUNG)"/>
    <property type="match status" value="1"/>
</dbReference>
<protein>
    <recommendedName>
        <fullName evidence="4">Helicase ATP-binding domain-containing protein</fullName>
    </recommendedName>
</protein>
<dbReference type="KEGG" id="psoj:PHYSODRAFT_321501"/>
<keyword evidence="3" id="KW-0067">ATP-binding</keyword>
<dbReference type="SMART" id="SM00487">
    <property type="entry name" value="DEXDc"/>
    <property type="match status" value="1"/>
</dbReference>
<dbReference type="STRING" id="1094619.G4YIG1"/>
<dbReference type="SUPFAM" id="SSF52540">
    <property type="entry name" value="P-loop containing nucleoside triphosphate hydrolases"/>
    <property type="match status" value="1"/>
</dbReference>
<dbReference type="GO" id="GO:0006281">
    <property type="term" value="P:DNA repair"/>
    <property type="evidence" value="ECO:0007669"/>
    <property type="project" value="TreeGrafter"/>
</dbReference>
<dbReference type="OMA" id="FGRISTH"/>
<name>G4YIG1_PHYSP</name>
<dbReference type="InterPro" id="IPR027417">
    <property type="entry name" value="P-loop_NTPase"/>
</dbReference>
<keyword evidence="6" id="KW-1185">Reference proteome</keyword>
<dbReference type="Proteomes" id="UP000002640">
    <property type="component" value="Unassembled WGS sequence"/>
</dbReference>
<dbReference type="SMR" id="G4YIG1"/>
<dbReference type="InterPro" id="IPR000330">
    <property type="entry name" value="SNF2_N"/>
</dbReference>
<evidence type="ECO:0000256" key="2">
    <source>
        <dbReference type="ARBA" id="ARBA00022801"/>
    </source>
</evidence>
<keyword evidence="1" id="KW-0547">Nucleotide-binding</keyword>
<dbReference type="PROSITE" id="PS51192">
    <property type="entry name" value="HELICASE_ATP_BIND_1"/>
    <property type="match status" value="1"/>
</dbReference>
<evidence type="ECO:0000259" key="4">
    <source>
        <dbReference type="PROSITE" id="PS51192"/>
    </source>
</evidence>
<dbReference type="GeneID" id="20644668"/>
<dbReference type="GO" id="GO:0005634">
    <property type="term" value="C:nucleus"/>
    <property type="evidence" value="ECO:0007669"/>
    <property type="project" value="TreeGrafter"/>
</dbReference>
<dbReference type="Gene3D" id="3.40.50.10810">
    <property type="entry name" value="Tandem AAA-ATPase domain"/>
    <property type="match status" value="1"/>
</dbReference>
<accession>G4YIG1</accession>
<dbReference type="RefSeq" id="XP_009515039.1">
    <property type="nucleotide sequence ID" value="XM_009516744.1"/>
</dbReference>
<organism evidence="5 6">
    <name type="scientific">Phytophthora sojae (strain P6497)</name>
    <name type="common">Soybean stem and root rot agent</name>
    <name type="synonym">Phytophthora megasperma f. sp. glycines</name>
    <dbReference type="NCBI Taxonomy" id="1094619"/>
    <lineage>
        <taxon>Eukaryota</taxon>
        <taxon>Sar</taxon>
        <taxon>Stramenopiles</taxon>
        <taxon>Oomycota</taxon>
        <taxon>Peronosporomycetes</taxon>
        <taxon>Peronosporales</taxon>
        <taxon>Peronosporaceae</taxon>
        <taxon>Phytophthora</taxon>
    </lineage>
</organism>